<dbReference type="PANTHER" id="PTHR33713">
    <property type="entry name" value="ANTITOXIN YAFN-RELATED"/>
    <property type="match status" value="1"/>
</dbReference>
<reference evidence="2" key="1">
    <citation type="submission" date="2018-06" db="EMBL/GenBank/DDBJ databases">
        <authorList>
            <person name="Zhirakovskaya E."/>
        </authorList>
    </citation>
    <scope>NUCLEOTIDE SEQUENCE</scope>
</reference>
<dbReference type="PANTHER" id="PTHR33713:SF9">
    <property type="entry name" value="ANTITOXIN"/>
    <property type="match status" value="1"/>
</dbReference>
<dbReference type="InterPro" id="IPR051405">
    <property type="entry name" value="phD/YefM_antitoxin"/>
</dbReference>
<evidence type="ECO:0000256" key="1">
    <source>
        <dbReference type="ARBA" id="ARBA00009981"/>
    </source>
</evidence>
<dbReference type="NCBIfam" id="TIGR01552">
    <property type="entry name" value="phd_fam"/>
    <property type="match status" value="1"/>
</dbReference>
<comment type="similarity">
    <text evidence="1">Belongs to the phD/YefM antitoxin family.</text>
</comment>
<sequence>MNHVWQLQEAKNKFSHLVECAQHEGPQVVSKHGKEAVVVLSAEDYKKLTKPKLNLFDFMQKSPLGSENIDFTRDKTPPRDVAL</sequence>
<dbReference type="Gene3D" id="3.40.1620.10">
    <property type="entry name" value="YefM-like domain"/>
    <property type="match status" value="1"/>
</dbReference>
<dbReference type="InterPro" id="IPR036165">
    <property type="entry name" value="YefM-like_sf"/>
</dbReference>
<accession>A0A3B1CRJ0</accession>
<dbReference type="EMBL" id="UOGF01000026">
    <property type="protein sequence ID" value="VAX27283.1"/>
    <property type="molecule type" value="Genomic_DNA"/>
</dbReference>
<evidence type="ECO:0000313" key="2">
    <source>
        <dbReference type="EMBL" id="VAX27283.1"/>
    </source>
</evidence>
<protein>
    <recommendedName>
        <fullName evidence="3">Antitoxin</fullName>
    </recommendedName>
</protein>
<gene>
    <name evidence="2" type="ORF">MNBD_NITROSPIRAE01-1927</name>
</gene>
<dbReference type="SUPFAM" id="SSF143120">
    <property type="entry name" value="YefM-like"/>
    <property type="match status" value="1"/>
</dbReference>
<name>A0A3B1CRJ0_9ZZZZ</name>
<dbReference type="Pfam" id="PF02604">
    <property type="entry name" value="PhdYeFM_antitox"/>
    <property type="match status" value="1"/>
</dbReference>
<proteinExistence type="inferred from homology"/>
<dbReference type="AlphaFoldDB" id="A0A3B1CRJ0"/>
<organism evidence="2">
    <name type="scientific">hydrothermal vent metagenome</name>
    <dbReference type="NCBI Taxonomy" id="652676"/>
    <lineage>
        <taxon>unclassified sequences</taxon>
        <taxon>metagenomes</taxon>
        <taxon>ecological metagenomes</taxon>
    </lineage>
</organism>
<evidence type="ECO:0008006" key="3">
    <source>
        <dbReference type="Google" id="ProtNLM"/>
    </source>
</evidence>
<dbReference type="InterPro" id="IPR006442">
    <property type="entry name" value="Antitoxin_Phd/YefM"/>
</dbReference>